<dbReference type="SMART" id="SM00320">
    <property type="entry name" value="WD40"/>
    <property type="match status" value="8"/>
</dbReference>
<dbReference type="InterPro" id="IPR024977">
    <property type="entry name" value="Apc4-like_WD40_dom"/>
</dbReference>
<dbReference type="PANTHER" id="PTHR22847:SF637">
    <property type="entry name" value="WD REPEAT DOMAIN 5B"/>
    <property type="match status" value="1"/>
</dbReference>
<dbReference type="InterPro" id="IPR036322">
    <property type="entry name" value="WD40_repeat_dom_sf"/>
</dbReference>
<reference evidence="6 7" key="1">
    <citation type="journal article" date="2018" name="Biotechnol. Biofuels">
        <title>Integrative visual omics of the white-rot fungus Polyporus brumalis exposes the biotechnological potential of its oxidative enzymes for delignifying raw plant biomass.</title>
        <authorList>
            <person name="Miyauchi S."/>
            <person name="Rancon A."/>
            <person name="Drula E."/>
            <person name="Hage H."/>
            <person name="Chaduli D."/>
            <person name="Favel A."/>
            <person name="Grisel S."/>
            <person name="Henrissat B."/>
            <person name="Herpoel-Gimbert I."/>
            <person name="Ruiz-Duenas F.J."/>
            <person name="Chevret D."/>
            <person name="Hainaut M."/>
            <person name="Lin J."/>
            <person name="Wang M."/>
            <person name="Pangilinan J."/>
            <person name="Lipzen A."/>
            <person name="Lesage-Meessen L."/>
            <person name="Navarro D."/>
            <person name="Riley R."/>
            <person name="Grigoriev I.V."/>
            <person name="Zhou S."/>
            <person name="Raouche S."/>
            <person name="Rosso M.N."/>
        </authorList>
    </citation>
    <scope>NUCLEOTIDE SEQUENCE [LARGE SCALE GENOMIC DNA]</scope>
    <source>
        <strain evidence="6 7">BRFM 1820</strain>
    </source>
</reference>
<dbReference type="Pfam" id="PF12894">
    <property type="entry name" value="ANAPC4_WD40"/>
    <property type="match status" value="1"/>
</dbReference>
<dbReference type="PROSITE" id="PS50294">
    <property type="entry name" value="WD_REPEATS_REGION"/>
    <property type="match status" value="7"/>
</dbReference>
<feature type="compositionally biased region" description="Polar residues" evidence="4">
    <location>
        <begin position="253"/>
        <end position="263"/>
    </location>
</feature>
<dbReference type="InterPro" id="IPR015943">
    <property type="entry name" value="WD40/YVTN_repeat-like_dom_sf"/>
</dbReference>
<dbReference type="PANTHER" id="PTHR22847">
    <property type="entry name" value="WD40 REPEAT PROTEIN"/>
    <property type="match status" value="1"/>
</dbReference>
<evidence type="ECO:0000256" key="2">
    <source>
        <dbReference type="ARBA" id="ARBA00022737"/>
    </source>
</evidence>
<feature type="repeat" description="WD" evidence="3">
    <location>
        <begin position="467"/>
        <end position="499"/>
    </location>
</feature>
<keyword evidence="2" id="KW-0677">Repeat</keyword>
<evidence type="ECO:0000259" key="5">
    <source>
        <dbReference type="Pfam" id="PF12894"/>
    </source>
</evidence>
<proteinExistence type="predicted"/>
<gene>
    <name evidence="6" type="ORF">OH76DRAFT_1420905</name>
</gene>
<feature type="repeat" description="WD" evidence="3">
    <location>
        <begin position="509"/>
        <end position="550"/>
    </location>
</feature>
<dbReference type="SUPFAM" id="SSF50978">
    <property type="entry name" value="WD40 repeat-like"/>
    <property type="match status" value="1"/>
</dbReference>
<keyword evidence="7" id="KW-1185">Reference proteome</keyword>
<organism evidence="6 7">
    <name type="scientific">Lentinus brumalis</name>
    <dbReference type="NCBI Taxonomy" id="2498619"/>
    <lineage>
        <taxon>Eukaryota</taxon>
        <taxon>Fungi</taxon>
        <taxon>Dikarya</taxon>
        <taxon>Basidiomycota</taxon>
        <taxon>Agaricomycotina</taxon>
        <taxon>Agaricomycetes</taxon>
        <taxon>Polyporales</taxon>
        <taxon>Polyporaceae</taxon>
        <taxon>Lentinus</taxon>
    </lineage>
</organism>
<dbReference type="Pfam" id="PF00400">
    <property type="entry name" value="WD40"/>
    <property type="match status" value="4"/>
</dbReference>
<keyword evidence="1 3" id="KW-0853">WD repeat</keyword>
<evidence type="ECO:0000256" key="1">
    <source>
        <dbReference type="ARBA" id="ARBA00022574"/>
    </source>
</evidence>
<dbReference type="Gene3D" id="2.130.10.10">
    <property type="entry name" value="YVTN repeat-like/Quinoprotein amine dehydrogenase"/>
    <property type="match status" value="3"/>
</dbReference>
<feature type="compositionally biased region" description="Low complexity" evidence="4">
    <location>
        <begin position="267"/>
        <end position="284"/>
    </location>
</feature>
<dbReference type="GO" id="GO:1990234">
    <property type="term" value="C:transferase complex"/>
    <property type="evidence" value="ECO:0007669"/>
    <property type="project" value="UniProtKB-ARBA"/>
</dbReference>
<dbReference type="PROSITE" id="PS50082">
    <property type="entry name" value="WD_REPEATS_2"/>
    <property type="match status" value="7"/>
</dbReference>
<evidence type="ECO:0000256" key="4">
    <source>
        <dbReference type="SAM" id="MobiDB-lite"/>
    </source>
</evidence>
<dbReference type="CDD" id="cd00200">
    <property type="entry name" value="WD40"/>
    <property type="match status" value="1"/>
</dbReference>
<sequence length="663" mass="71782">MKSHFESWYEFATQADEGPGLRLSQEEIMFVSGTVKTARWSCSAFSGEYRHKEGSITCDISGLASAEVSLSISNHVVPKEFTNFGPLERNPAVSPLDNPPQDEEGSLSARAVTEPSSSPPYCIFIHYFKYRKRLLLSPEIIQAAAGPHLLPPDSPEREPGAAMISMEEMSSDDVEMEECYDPLDSVLEYIFENSNARVAVVGSTDLVDIFPGDGIPVDLVSALQQVAPAIHVDEDGVGTIAEHQSEVHNTLPPQAAFGTSISDHSAPRPSSSVVASATSYTAAESDLDLSRPSHVVDHPRPPPYVRDDCDGKTRMSALHPETMIETLFKTGTRPLAPPAYTDGHRRAVTSIAISRDSTQVATAAEDMTVIVWSIADHRIVYRYEFHDEVVRDLVFSPDGKYLAAGGDEGHITLWEVVSGRQLRRVQAHHASVQTMAWSPDSATLAAGSDDATASLWDNQLVHRIRLLEGHMAMIPCVLFSPDGRWIASCGADHTCRIWDDGSGELHAILTGHRGILWTAAFDGQSRRIATGSDDGSVRIWLVETGAELAILDVHLSPVSSVAFSNDLEGKELLSASGDGTVKLFDSYSGECTLSLEGHLDAVHTASFSPDDSTVRLWNKADGSGLITFNEHNSNATHALLAPDGKSVSSGADDGTVYIRRLRA</sequence>
<feature type="compositionally biased region" description="Basic and acidic residues" evidence="4">
    <location>
        <begin position="288"/>
        <end position="310"/>
    </location>
</feature>
<dbReference type="InterPro" id="IPR001680">
    <property type="entry name" value="WD40_rpt"/>
</dbReference>
<evidence type="ECO:0000313" key="6">
    <source>
        <dbReference type="EMBL" id="RDX45290.1"/>
    </source>
</evidence>
<evidence type="ECO:0000256" key="3">
    <source>
        <dbReference type="PROSITE-ProRule" id="PRU00221"/>
    </source>
</evidence>
<feature type="repeat" description="WD" evidence="3">
    <location>
        <begin position="628"/>
        <end position="663"/>
    </location>
</feature>
<feature type="repeat" description="WD" evidence="3">
    <location>
        <begin position="383"/>
        <end position="424"/>
    </location>
</feature>
<dbReference type="AlphaFoldDB" id="A0A371CYD7"/>
<name>A0A371CYD7_9APHY</name>
<dbReference type="EMBL" id="KZ857439">
    <property type="protein sequence ID" value="RDX45290.1"/>
    <property type="molecule type" value="Genomic_DNA"/>
</dbReference>
<dbReference type="OrthoDB" id="538223at2759"/>
<evidence type="ECO:0000313" key="7">
    <source>
        <dbReference type="Proteomes" id="UP000256964"/>
    </source>
</evidence>
<feature type="repeat" description="WD" evidence="3">
    <location>
        <begin position="425"/>
        <end position="457"/>
    </location>
</feature>
<dbReference type="STRING" id="139420.A0A371CYD7"/>
<dbReference type="PRINTS" id="PR00320">
    <property type="entry name" value="GPROTEINBRPT"/>
</dbReference>
<feature type="region of interest" description="Disordered" evidence="4">
    <location>
        <begin position="88"/>
        <end position="114"/>
    </location>
</feature>
<dbReference type="InterPro" id="IPR020472">
    <property type="entry name" value="WD40_PAC1"/>
</dbReference>
<feature type="domain" description="Anaphase-promoting complex subunit 4-like WD40" evidence="5">
    <location>
        <begin position="360"/>
        <end position="438"/>
    </location>
</feature>
<dbReference type="Proteomes" id="UP000256964">
    <property type="component" value="Unassembled WGS sequence"/>
</dbReference>
<feature type="region of interest" description="Disordered" evidence="4">
    <location>
        <begin position="253"/>
        <end position="310"/>
    </location>
</feature>
<protein>
    <submittedName>
        <fullName evidence="6">WD40 repeat-like protein</fullName>
    </submittedName>
</protein>
<accession>A0A371CYD7</accession>
<feature type="repeat" description="WD" evidence="3">
    <location>
        <begin position="551"/>
        <end position="594"/>
    </location>
</feature>
<feature type="repeat" description="WD" evidence="3">
    <location>
        <begin position="341"/>
        <end position="382"/>
    </location>
</feature>